<protein>
    <recommendedName>
        <fullName evidence="2">UBA domain-containing protein</fullName>
    </recommendedName>
</protein>
<proteinExistence type="predicted"/>
<feature type="domain" description="UBA" evidence="2">
    <location>
        <begin position="238"/>
        <end position="278"/>
    </location>
</feature>
<dbReference type="InterPro" id="IPR039749">
    <property type="entry name" value="NUB1"/>
</dbReference>
<dbReference type="AlphaFoldDB" id="A0A835Y638"/>
<dbReference type="PANTHER" id="PTHR12948">
    <property type="entry name" value="NEDD8 ULTIMATE BUSTER-1 BS4 PROTEIN"/>
    <property type="match status" value="1"/>
</dbReference>
<evidence type="ECO:0000313" key="4">
    <source>
        <dbReference type="Proteomes" id="UP000612055"/>
    </source>
</evidence>
<dbReference type="InterPro" id="IPR015940">
    <property type="entry name" value="UBA"/>
</dbReference>
<evidence type="ECO:0000259" key="2">
    <source>
        <dbReference type="PROSITE" id="PS50030"/>
    </source>
</evidence>
<dbReference type="Proteomes" id="UP000612055">
    <property type="component" value="Unassembled WGS sequence"/>
</dbReference>
<feature type="region of interest" description="Disordered" evidence="1">
    <location>
        <begin position="368"/>
        <end position="396"/>
    </location>
</feature>
<dbReference type="PROSITE" id="PS50030">
    <property type="entry name" value="UBA"/>
    <property type="match status" value="2"/>
</dbReference>
<reference evidence="3" key="1">
    <citation type="journal article" date="2020" name="bioRxiv">
        <title>Comparative genomics of Chlamydomonas.</title>
        <authorList>
            <person name="Craig R.J."/>
            <person name="Hasan A.R."/>
            <person name="Ness R.W."/>
            <person name="Keightley P.D."/>
        </authorList>
    </citation>
    <scope>NUCLEOTIDE SEQUENCE</scope>
    <source>
        <strain evidence="3">CCAP 11/70</strain>
    </source>
</reference>
<sequence>MIVGGRTLQDDSKTLGEAGITATSRVLIARGSAGDPGAAASNAAADRAKRLERVRQAAEALAGRDARGLSDDYALDIEDQGGSTVAVKPEDRRNLVFGLVLHDKAKASMSKGDFATALEELLLAEEALLLCDPRLTGAVDNVPLLLIDLVWSAYKLGDLRRLAVSRERLARARQGLARAHGPNLERLRSLTGSTFCPELATYLRLEVLEGLVAYYGGEPRATAEAAFRAAQAKWQRLQVSDQALAMLQGMGYGLKESCRGLRFSGGDVSAAVDFIEEQRRQAEERSARRQRVNDWNHERTQYGKTAQGHYVDQGQFDKLVGMGFDRKLVGEALRKAENQGHMALDELSAPERRRALELELVLREGLKAGASGSGDAGTSAANGGGGGGPPPAAADAAADPKLEALKAAAAAMAEALAKPKPAEAADAGGAAGGVADMDADAAAAAAAAAAASSGSDSDHEMDPVEVARKAEVKEAESELVRHVVSNPMAAYDINVEEEGEIVAVFLTMLSTGAAAEAAEAAAAAAR</sequence>
<gene>
    <name evidence="3" type="ORF">HYH03_007110</name>
</gene>
<keyword evidence="4" id="KW-1185">Reference proteome</keyword>
<dbReference type="SUPFAM" id="SSF46934">
    <property type="entry name" value="UBA-like"/>
    <property type="match status" value="2"/>
</dbReference>
<dbReference type="OrthoDB" id="434245at2759"/>
<evidence type="ECO:0000256" key="1">
    <source>
        <dbReference type="SAM" id="MobiDB-lite"/>
    </source>
</evidence>
<dbReference type="CDD" id="cd14291">
    <property type="entry name" value="UBA1_NUB1_like"/>
    <property type="match status" value="1"/>
</dbReference>
<comment type="caution">
    <text evidence="3">The sequence shown here is derived from an EMBL/GenBank/DDBJ whole genome shotgun (WGS) entry which is preliminary data.</text>
</comment>
<dbReference type="Gene3D" id="1.10.8.10">
    <property type="entry name" value="DNA helicase RuvA subunit, C-terminal domain"/>
    <property type="match status" value="1"/>
</dbReference>
<dbReference type="GO" id="GO:2000058">
    <property type="term" value="P:regulation of ubiquitin-dependent protein catabolic process"/>
    <property type="evidence" value="ECO:0007669"/>
    <property type="project" value="TreeGrafter"/>
</dbReference>
<dbReference type="PANTHER" id="PTHR12948:SF3">
    <property type="entry name" value="NEDD8 ULTIMATE BUSTER 1"/>
    <property type="match status" value="1"/>
</dbReference>
<feature type="domain" description="UBA" evidence="2">
    <location>
        <begin position="310"/>
        <end position="350"/>
    </location>
</feature>
<accession>A0A835Y638</accession>
<dbReference type="SMART" id="SM00165">
    <property type="entry name" value="UBA"/>
    <property type="match status" value="2"/>
</dbReference>
<dbReference type="InterPro" id="IPR009060">
    <property type="entry name" value="UBA-like_sf"/>
</dbReference>
<dbReference type="EMBL" id="JAEHOE010000028">
    <property type="protein sequence ID" value="KAG2494871.1"/>
    <property type="molecule type" value="Genomic_DNA"/>
</dbReference>
<organism evidence="3 4">
    <name type="scientific">Edaphochlamys debaryana</name>
    <dbReference type="NCBI Taxonomy" id="47281"/>
    <lineage>
        <taxon>Eukaryota</taxon>
        <taxon>Viridiplantae</taxon>
        <taxon>Chlorophyta</taxon>
        <taxon>core chlorophytes</taxon>
        <taxon>Chlorophyceae</taxon>
        <taxon>CS clade</taxon>
        <taxon>Chlamydomonadales</taxon>
        <taxon>Chlamydomonadales incertae sedis</taxon>
        <taxon>Edaphochlamys</taxon>
    </lineage>
</organism>
<evidence type="ECO:0000313" key="3">
    <source>
        <dbReference type="EMBL" id="KAG2494871.1"/>
    </source>
</evidence>
<name>A0A835Y638_9CHLO</name>